<evidence type="ECO:0000259" key="1">
    <source>
        <dbReference type="SMART" id="SM01008"/>
    </source>
</evidence>
<dbReference type="Proteomes" id="UP000286990">
    <property type="component" value="Unassembled WGS sequence"/>
</dbReference>
<dbReference type="Gene3D" id="3.30.365.10">
    <property type="entry name" value="Aldehyde oxidase/xanthine dehydrogenase, molybdopterin binding domain"/>
    <property type="match status" value="4"/>
</dbReference>
<dbReference type="Gene3D" id="3.90.1170.50">
    <property type="entry name" value="Aldehyde oxidase/xanthine dehydrogenase, a/b hammerhead"/>
    <property type="match status" value="1"/>
</dbReference>
<organism evidence="2 3">
    <name type="scientific">Maribacter algicola</name>
    <dbReference type="NCBI Taxonomy" id="2498892"/>
    <lineage>
        <taxon>Bacteria</taxon>
        <taxon>Pseudomonadati</taxon>
        <taxon>Bacteroidota</taxon>
        <taxon>Flavobacteriia</taxon>
        <taxon>Flavobacteriales</taxon>
        <taxon>Flavobacteriaceae</taxon>
        <taxon>Maribacter</taxon>
    </lineage>
</organism>
<proteinExistence type="predicted"/>
<dbReference type="InterPro" id="IPR000674">
    <property type="entry name" value="Ald_Oxase/Xan_DH_a/b"/>
</dbReference>
<gene>
    <name evidence="2" type="ORF">DZC72_16190</name>
</gene>
<dbReference type="InterPro" id="IPR036856">
    <property type="entry name" value="Ald_Oxase/Xan_DH_a/b_sf"/>
</dbReference>
<dbReference type="Pfam" id="PF20256">
    <property type="entry name" value="MoCoBD_2"/>
    <property type="match status" value="2"/>
</dbReference>
<dbReference type="Pfam" id="PF02738">
    <property type="entry name" value="MoCoBD_1"/>
    <property type="match status" value="1"/>
</dbReference>
<dbReference type="InterPro" id="IPR046867">
    <property type="entry name" value="AldOxase/xan_DH_MoCoBD2"/>
</dbReference>
<sequence length="758" mass="83320">MTHVKTPLGRRAFLKNTGLASGGLIIGFSWLNSCKPKAVSEKELEMALEMPKEWSEFNSYIKIGENGVVTLMAPNPEFGSNVKTSLPMILAEELDVDWKMVIIEQANFHPEKFDRQFTGGSQGVRRGWPGLRLAGATARQMLLMAAAQQWNVPVDELSANNGTVHHEASGQELSYGVLASLAKNIVIPEEKEIPLKAVSDFKIVGVSKKNVDTKNIITGKSLFTIDLQEEGMLVAMVALPPFGMKIKSLDGSAAKSMPGIKDVFTINAIPENYDRNGFDVFTHDEIAVVVGNSTWEVMQAKKELKMELEPISDSEFVMAGFRGKTTVKVPAGLESTSDHYAKMEEMSLKKANVLRRDGNPEAAFQNADKILERTYTAPYLAHNCMEPVTCFAHVTENEAVLHAPIQAPELISGTLKARLGLPEDNIHINLTRMGGGFGQRAYGHHLVEAAVISQKIKAPVKLVYTREDDMTYGIYRPTYTATYRAALDKDNNLIGFHVRGGGIPEHPVAANRFPAGAIENYLAEGWALESNITIGAFRAPRSNFIAGAEQSFLDELAELMGKDPIDFRLELLDRAIKNPVGENNDYEAERYAGVLELVKEKSGWNESQKPGIHRGVSAYFCHNSYVAQVLELSMDGEMPKMEKVTAAIDCGIVINPDFAINMAEGGIVDGIGNALFGEMTFTNGVPDHKNFDTYKMIRFKEAPETIDVHFVKNEIDPTGLGEPPFPPIFGALANALYKATGQRHYQQPFITGKQPLVG</sequence>
<dbReference type="PANTHER" id="PTHR47495">
    <property type="entry name" value="ALDEHYDE DEHYDROGENASE"/>
    <property type="match status" value="1"/>
</dbReference>
<feature type="domain" description="Aldehyde oxidase/xanthine dehydrogenase a/b hammerhead" evidence="1">
    <location>
        <begin position="218"/>
        <end position="312"/>
    </location>
</feature>
<reference evidence="3" key="2">
    <citation type="submission" date="2018-12" db="EMBL/GenBank/DDBJ databases">
        <title>Maribacter lutimaris sp. nov., isolated from marine sediment.</title>
        <authorList>
            <person name="Kim K.K."/>
        </authorList>
    </citation>
    <scope>NUCLEOTIDE SEQUENCE [LARGE SCALE GENOMIC DNA]</scope>
    <source>
        <strain evidence="3">PoM-212</strain>
    </source>
</reference>
<name>A0A3R8PWA1_9FLAO</name>
<dbReference type="PIRSF" id="PIRSF036389">
    <property type="entry name" value="IOR_B"/>
    <property type="match status" value="1"/>
</dbReference>
<dbReference type="EMBL" id="QUSX01000003">
    <property type="protein sequence ID" value="RRQ47893.1"/>
    <property type="molecule type" value="Genomic_DNA"/>
</dbReference>
<evidence type="ECO:0000313" key="2">
    <source>
        <dbReference type="EMBL" id="RRQ47893.1"/>
    </source>
</evidence>
<dbReference type="GO" id="GO:0016491">
    <property type="term" value="F:oxidoreductase activity"/>
    <property type="evidence" value="ECO:0007669"/>
    <property type="project" value="InterPro"/>
</dbReference>
<dbReference type="RefSeq" id="WP_125223933.1">
    <property type="nucleotide sequence ID" value="NZ_QUSX01000003.1"/>
</dbReference>
<dbReference type="InterPro" id="IPR052516">
    <property type="entry name" value="N-heterocyclic_Hydroxylase"/>
</dbReference>
<dbReference type="PANTHER" id="PTHR47495:SF2">
    <property type="entry name" value="ALDEHYDE DEHYDROGENASE"/>
    <property type="match status" value="1"/>
</dbReference>
<dbReference type="InterPro" id="IPR037165">
    <property type="entry name" value="AldOxase/xan_DH_Mopterin-bd_sf"/>
</dbReference>
<dbReference type="SUPFAM" id="SSF56003">
    <property type="entry name" value="Molybdenum cofactor-binding domain"/>
    <property type="match status" value="2"/>
</dbReference>
<evidence type="ECO:0000313" key="3">
    <source>
        <dbReference type="Proteomes" id="UP000286990"/>
    </source>
</evidence>
<dbReference type="OrthoDB" id="9767994at2"/>
<accession>A0A3R8PWA1</accession>
<comment type="caution">
    <text evidence="2">The sequence shown here is derived from an EMBL/GenBank/DDBJ whole genome shotgun (WGS) entry which is preliminary data.</text>
</comment>
<dbReference type="PROSITE" id="PS51318">
    <property type="entry name" value="TAT"/>
    <property type="match status" value="1"/>
</dbReference>
<dbReference type="AlphaFoldDB" id="A0A3R8PWA1"/>
<dbReference type="InterPro" id="IPR008274">
    <property type="entry name" value="AldOxase/xan_DH_MoCoBD1"/>
</dbReference>
<dbReference type="InterPro" id="IPR006311">
    <property type="entry name" value="TAT_signal"/>
</dbReference>
<dbReference type="InterPro" id="IPR012368">
    <property type="entry name" value="OxRdtase_Mopterin-bd_su_IorB"/>
</dbReference>
<dbReference type="SMART" id="SM01008">
    <property type="entry name" value="Ald_Xan_dh_C"/>
    <property type="match status" value="1"/>
</dbReference>
<reference evidence="3" key="1">
    <citation type="submission" date="2018-08" db="EMBL/GenBank/DDBJ databases">
        <authorList>
            <person name="Khan S.A."/>
            <person name="J S.E."/>
        </authorList>
    </citation>
    <scope>NUCLEOTIDE SEQUENCE [LARGE SCALE GENOMIC DNA]</scope>
    <source>
        <strain evidence="3">PoM-212</strain>
    </source>
</reference>
<dbReference type="SUPFAM" id="SSF54665">
    <property type="entry name" value="CO dehydrogenase molybdoprotein N-domain-like"/>
    <property type="match status" value="1"/>
</dbReference>
<protein>
    <submittedName>
        <fullName evidence="2">Xanthine dehydrogenase family protein molybdopterin-binding subunit</fullName>
    </submittedName>
</protein>
<keyword evidence="3" id="KW-1185">Reference proteome</keyword>